<dbReference type="Pfam" id="PF01436">
    <property type="entry name" value="NHL"/>
    <property type="match status" value="2"/>
</dbReference>
<accession>A0A8S3G4B0</accession>
<dbReference type="Proteomes" id="UP000681967">
    <property type="component" value="Unassembled WGS sequence"/>
</dbReference>
<name>A0A8S3G4B0_9BILA</name>
<proteinExistence type="predicted"/>
<dbReference type="Gene3D" id="2.120.10.30">
    <property type="entry name" value="TolB, C-terminal domain"/>
    <property type="match status" value="1"/>
</dbReference>
<evidence type="ECO:0000313" key="5">
    <source>
        <dbReference type="EMBL" id="CAF5149161.1"/>
    </source>
</evidence>
<feature type="repeat" description="NHL" evidence="4">
    <location>
        <begin position="69"/>
        <end position="106"/>
    </location>
</feature>
<dbReference type="PROSITE" id="PS51125">
    <property type="entry name" value="NHL"/>
    <property type="match status" value="1"/>
</dbReference>
<dbReference type="AlphaFoldDB" id="A0A8S3G4B0"/>
<evidence type="ECO:0000256" key="3">
    <source>
        <dbReference type="ARBA" id="ARBA00023180"/>
    </source>
</evidence>
<protein>
    <submittedName>
        <fullName evidence="5">Uncharacterized protein</fullName>
    </submittedName>
</protein>
<reference evidence="5" key="1">
    <citation type="submission" date="2021-02" db="EMBL/GenBank/DDBJ databases">
        <authorList>
            <person name="Nowell W R."/>
        </authorList>
    </citation>
    <scope>NUCLEOTIDE SEQUENCE</scope>
</reference>
<evidence type="ECO:0000313" key="6">
    <source>
        <dbReference type="Proteomes" id="UP000681967"/>
    </source>
</evidence>
<keyword evidence="2" id="KW-0677">Repeat</keyword>
<dbReference type="EMBL" id="CAJOBH010256734">
    <property type="protein sequence ID" value="CAF5149161.1"/>
    <property type="molecule type" value="Genomic_DNA"/>
</dbReference>
<dbReference type="InterPro" id="IPR001258">
    <property type="entry name" value="NHL_repeat"/>
</dbReference>
<comment type="caution">
    <text evidence="5">The sequence shown here is derived from an EMBL/GenBank/DDBJ whole genome shotgun (WGS) entry which is preliminary data.</text>
</comment>
<evidence type="ECO:0000256" key="1">
    <source>
        <dbReference type="ARBA" id="ARBA00022729"/>
    </source>
</evidence>
<keyword evidence="3" id="KW-0325">Glycoprotein</keyword>
<gene>
    <name evidence="5" type="ORF">BYL167_LOCUS71926</name>
</gene>
<sequence length="106" mass="11342">MKWPKSAKSGILVAGGQGLGSDLKQLAWANGIVVDQSGTLYVAEEGNHRVTRWAKGATEGIVIAGGIGIGEQANQLNMPCGLSFDKEGNIYVVDYGNYRVQRFDID</sequence>
<dbReference type="SUPFAM" id="SSF101898">
    <property type="entry name" value="NHL repeat"/>
    <property type="match status" value="1"/>
</dbReference>
<organism evidence="5 6">
    <name type="scientific">Rotaria magnacalcarata</name>
    <dbReference type="NCBI Taxonomy" id="392030"/>
    <lineage>
        <taxon>Eukaryota</taxon>
        <taxon>Metazoa</taxon>
        <taxon>Spiralia</taxon>
        <taxon>Gnathifera</taxon>
        <taxon>Rotifera</taxon>
        <taxon>Eurotatoria</taxon>
        <taxon>Bdelloidea</taxon>
        <taxon>Philodinida</taxon>
        <taxon>Philodinidae</taxon>
        <taxon>Rotaria</taxon>
    </lineage>
</organism>
<dbReference type="GO" id="GO:0005576">
    <property type="term" value="C:extracellular region"/>
    <property type="evidence" value="ECO:0007669"/>
    <property type="project" value="TreeGrafter"/>
</dbReference>
<evidence type="ECO:0000256" key="2">
    <source>
        <dbReference type="ARBA" id="ARBA00022737"/>
    </source>
</evidence>
<dbReference type="PANTHER" id="PTHR10680:SF28">
    <property type="entry name" value="SMP-30_GLUCONOLACTONASE_LRE-LIKE REGION DOMAIN-CONTAINING PROTEIN"/>
    <property type="match status" value="1"/>
</dbReference>
<evidence type="ECO:0000256" key="4">
    <source>
        <dbReference type="PROSITE-ProRule" id="PRU00504"/>
    </source>
</evidence>
<keyword evidence="1" id="KW-0732">Signal</keyword>
<dbReference type="PANTHER" id="PTHR10680">
    <property type="entry name" value="PEPTIDYL-GLYCINE ALPHA-AMIDATING MONOOXYGENASE"/>
    <property type="match status" value="1"/>
</dbReference>
<dbReference type="InterPro" id="IPR011042">
    <property type="entry name" value="6-blade_b-propeller_TolB-like"/>
</dbReference>